<evidence type="ECO:0000313" key="2">
    <source>
        <dbReference type="EMBL" id="KGD61700.1"/>
    </source>
</evidence>
<evidence type="ECO:0000313" key="3">
    <source>
        <dbReference type="Proteomes" id="UP000029444"/>
    </source>
</evidence>
<dbReference type="STRING" id="1177154.Y5S_03708"/>
<protein>
    <submittedName>
        <fullName evidence="2">Uncharacterized protein</fullName>
    </submittedName>
</protein>
<proteinExistence type="predicted"/>
<gene>
    <name evidence="2" type="ORF">Y5S_03708</name>
</gene>
<reference evidence="2 3" key="1">
    <citation type="submission" date="2012-09" db="EMBL/GenBank/DDBJ databases">
        <title>Genome Sequence of alkane-degrading Bacterium Alcanivorax sp. 19-m-6.</title>
        <authorList>
            <person name="Lai Q."/>
            <person name="Shao Z."/>
        </authorList>
    </citation>
    <scope>NUCLEOTIDE SEQUENCE [LARGE SCALE GENOMIC DNA]</scope>
    <source>
        <strain evidence="2 3">19-m-6</strain>
    </source>
</reference>
<accession>A0A095UGU1</accession>
<dbReference type="EMBL" id="ARXV01000024">
    <property type="protein sequence ID" value="KGD61700.1"/>
    <property type="molecule type" value="Genomic_DNA"/>
</dbReference>
<sequence>MQFLLFVVALAVVVGIIGFGAWAFARSFVYLSQQTHRGIVFAVNRVFVPTFHSLNAAVENFKAMRLAKAQSTARSEEAVIEQPASSFESVKAEEVEQSPTQMPKRDESEVDWSVYDIPTYLRKGKVLVW</sequence>
<dbReference type="OrthoDB" id="6630505at2"/>
<name>A0A095UGU1_9GAMM</name>
<dbReference type="RefSeq" id="WP_035235288.1">
    <property type="nucleotide sequence ID" value="NZ_ARXV01000024.1"/>
</dbReference>
<dbReference type="Proteomes" id="UP000029444">
    <property type="component" value="Unassembled WGS sequence"/>
</dbReference>
<dbReference type="AlphaFoldDB" id="A0A095UGU1"/>
<feature type="region of interest" description="Disordered" evidence="1">
    <location>
        <begin position="79"/>
        <end position="107"/>
    </location>
</feature>
<dbReference type="PATRIC" id="fig|1177154.3.peg.3711"/>
<organism evidence="2 3">
    <name type="scientific">Alcanivorax nanhaiticus</name>
    <dbReference type="NCBI Taxonomy" id="1177154"/>
    <lineage>
        <taxon>Bacteria</taxon>
        <taxon>Pseudomonadati</taxon>
        <taxon>Pseudomonadota</taxon>
        <taxon>Gammaproteobacteria</taxon>
        <taxon>Oceanospirillales</taxon>
        <taxon>Alcanivoracaceae</taxon>
        <taxon>Alcanivorax</taxon>
    </lineage>
</organism>
<keyword evidence="3" id="KW-1185">Reference proteome</keyword>
<evidence type="ECO:0000256" key="1">
    <source>
        <dbReference type="SAM" id="MobiDB-lite"/>
    </source>
</evidence>
<comment type="caution">
    <text evidence="2">The sequence shown here is derived from an EMBL/GenBank/DDBJ whole genome shotgun (WGS) entry which is preliminary data.</text>
</comment>